<gene>
    <name evidence="2" type="ORF">PG991_007795</name>
</gene>
<feature type="region of interest" description="Disordered" evidence="1">
    <location>
        <begin position="40"/>
        <end position="127"/>
    </location>
</feature>
<evidence type="ECO:0000313" key="3">
    <source>
        <dbReference type="Proteomes" id="UP001396898"/>
    </source>
</evidence>
<feature type="compositionally biased region" description="Pro residues" evidence="1">
    <location>
        <begin position="83"/>
        <end position="93"/>
    </location>
</feature>
<reference evidence="2 3" key="1">
    <citation type="submission" date="2023-01" db="EMBL/GenBank/DDBJ databases">
        <title>Analysis of 21 Apiospora genomes using comparative genomics revels a genus with tremendous synthesis potential of carbohydrate active enzymes and secondary metabolites.</title>
        <authorList>
            <person name="Sorensen T."/>
        </authorList>
    </citation>
    <scope>NUCLEOTIDE SEQUENCE [LARGE SCALE GENOMIC DNA]</scope>
    <source>
        <strain evidence="2 3">CBS 20057</strain>
    </source>
</reference>
<keyword evidence="3" id="KW-1185">Reference proteome</keyword>
<sequence>MLAIPRRLRSRPTRFLAFALVAVTLFLVLSRGTVREYGASRWPSKLGKNPGAGWPVKGGGDGRPPWKTEIESTAKFEVDEPQPQEPMGPPPEAAPEKSPEDLAREAREEAERNKRAEFEAEYYSLER</sequence>
<protein>
    <submittedName>
        <fullName evidence="2">Uncharacterized protein</fullName>
    </submittedName>
</protein>
<evidence type="ECO:0000313" key="2">
    <source>
        <dbReference type="EMBL" id="KAK8018605.1"/>
    </source>
</evidence>
<evidence type="ECO:0000256" key="1">
    <source>
        <dbReference type="SAM" id="MobiDB-lite"/>
    </source>
</evidence>
<accession>A0ABR1RW14</accession>
<dbReference type="EMBL" id="JAQQWI010000010">
    <property type="protein sequence ID" value="KAK8018605.1"/>
    <property type="molecule type" value="Genomic_DNA"/>
</dbReference>
<feature type="compositionally biased region" description="Basic and acidic residues" evidence="1">
    <location>
        <begin position="94"/>
        <end position="127"/>
    </location>
</feature>
<proteinExistence type="predicted"/>
<comment type="caution">
    <text evidence="2">The sequence shown here is derived from an EMBL/GenBank/DDBJ whole genome shotgun (WGS) entry which is preliminary data.</text>
</comment>
<name>A0ABR1RW14_9PEZI</name>
<organism evidence="2 3">
    <name type="scientific">Apiospora marii</name>
    <dbReference type="NCBI Taxonomy" id="335849"/>
    <lineage>
        <taxon>Eukaryota</taxon>
        <taxon>Fungi</taxon>
        <taxon>Dikarya</taxon>
        <taxon>Ascomycota</taxon>
        <taxon>Pezizomycotina</taxon>
        <taxon>Sordariomycetes</taxon>
        <taxon>Xylariomycetidae</taxon>
        <taxon>Amphisphaeriales</taxon>
        <taxon>Apiosporaceae</taxon>
        <taxon>Apiospora</taxon>
    </lineage>
</organism>
<dbReference type="Proteomes" id="UP001396898">
    <property type="component" value="Unassembled WGS sequence"/>
</dbReference>
<feature type="compositionally biased region" description="Basic and acidic residues" evidence="1">
    <location>
        <begin position="64"/>
        <end position="78"/>
    </location>
</feature>